<evidence type="ECO:0000256" key="6">
    <source>
        <dbReference type="PIRSR" id="PIRSR003085-1"/>
    </source>
</evidence>
<evidence type="ECO:0000256" key="5">
    <source>
        <dbReference type="ARBA" id="ARBA00023098"/>
    </source>
</evidence>
<protein>
    <submittedName>
        <fullName evidence="8">Cyclopropane-fatty-acyl-phospholipid synthase</fullName>
    </submittedName>
</protein>
<dbReference type="InterPro" id="IPR003333">
    <property type="entry name" value="CMAS"/>
</dbReference>
<keyword evidence="4" id="KW-0949">S-adenosyl-L-methionine</keyword>
<reference evidence="8 9" key="1">
    <citation type="journal article" date="2015" name="BMC Genomics">
        <title>Genome mining reveals unlocked bioactive potential of marine Gram-negative bacteria.</title>
        <authorList>
            <person name="Machado H."/>
            <person name="Sonnenschein E.C."/>
            <person name="Melchiorsen J."/>
            <person name="Gram L."/>
        </authorList>
    </citation>
    <scope>NUCLEOTIDE SEQUENCE [LARGE SCALE GENOMIC DNA]</scope>
    <source>
        <strain evidence="8 9">S2471</strain>
    </source>
</reference>
<dbReference type="SUPFAM" id="SSF53335">
    <property type="entry name" value="S-adenosyl-L-methionine-dependent methyltransferases"/>
    <property type="match status" value="1"/>
</dbReference>
<feature type="active site" evidence="6">
    <location>
        <position position="393"/>
    </location>
</feature>
<dbReference type="GO" id="GO:0008168">
    <property type="term" value="F:methyltransferase activity"/>
    <property type="evidence" value="ECO:0007669"/>
    <property type="project" value="UniProtKB-KW"/>
</dbReference>
<keyword evidence="9" id="KW-1185">Reference proteome</keyword>
<dbReference type="Pfam" id="PF02353">
    <property type="entry name" value="CMAS"/>
    <property type="match status" value="1"/>
</dbReference>
<organism evidence="8 9">
    <name type="scientific">Pseudoalteromonas rubra</name>
    <dbReference type="NCBI Taxonomy" id="43658"/>
    <lineage>
        <taxon>Bacteria</taxon>
        <taxon>Pseudomonadati</taxon>
        <taxon>Pseudomonadota</taxon>
        <taxon>Gammaproteobacteria</taxon>
        <taxon>Alteromonadales</taxon>
        <taxon>Pseudoalteromonadaceae</taxon>
        <taxon>Pseudoalteromonas</taxon>
    </lineage>
</organism>
<evidence type="ECO:0000256" key="3">
    <source>
        <dbReference type="ARBA" id="ARBA00022679"/>
    </source>
</evidence>
<feature type="domain" description="Polyketide synthase-like methyltransferase" evidence="7">
    <location>
        <begin position="153"/>
        <end position="425"/>
    </location>
</feature>
<keyword evidence="3" id="KW-0808">Transferase</keyword>
<evidence type="ECO:0000259" key="7">
    <source>
        <dbReference type="SMART" id="SM00828"/>
    </source>
</evidence>
<dbReference type="PATRIC" id="fig|43658.5.peg.1739"/>
<dbReference type="GO" id="GO:0008610">
    <property type="term" value="P:lipid biosynthetic process"/>
    <property type="evidence" value="ECO:0007669"/>
    <property type="project" value="InterPro"/>
</dbReference>
<evidence type="ECO:0000313" key="9">
    <source>
        <dbReference type="Proteomes" id="UP000033452"/>
    </source>
</evidence>
<keyword evidence="5" id="KW-0443">Lipid metabolism</keyword>
<dbReference type="EMBL" id="JXYA01000016">
    <property type="protein sequence ID" value="KJZ10208.1"/>
    <property type="molecule type" value="Genomic_DNA"/>
</dbReference>
<comment type="caution">
    <text evidence="8">The sequence shown here is derived from an EMBL/GenBank/DDBJ whole genome shotgun (WGS) entry which is preliminary data.</text>
</comment>
<dbReference type="Proteomes" id="UP000033452">
    <property type="component" value="Unassembled WGS sequence"/>
</dbReference>
<dbReference type="SMART" id="SM00828">
    <property type="entry name" value="PKS_MT"/>
    <property type="match status" value="1"/>
</dbReference>
<name>A0A0F4QRA6_9GAMM</name>
<dbReference type="AlphaFoldDB" id="A0A0F4QRA6"/>
<evidence type="ECO:0000313" key="8">
    <source>
        <dbReference type="EMBL" id="KJZ10208.1"/>
    </source>
</evidence>
<evidence type="ECO:0000256" key="2">
    <source>
        <dbReference type="ARBA" id="ARBA00022603"/>
    </source>
</evidence>
<evidence type="ECO:0000256" key="4">
    <source>
        <dbReference type="ARBA" id="ARBA00022691"/>
    </source>
</evidence>
<dbReference type="CDD" id="cd02440">
    <property type="entry name" value="AdoMet_MTases"/>
    <property type="match status" value="1"/>
</dbReference>
<dbReference type="InterPro" id="IPR020803">
    <property type="entry name" value="MeTfrase_dom"/>
</dbReference>
<accession>A0A0F4QRA6</accession>
<dbReference type="OrthoDB" id="9782855at2"/>
<dbReference type="PANTHER" id="PTHR43667:SF2">
    <property type="entry name" value="FATTY ACID C-METHYL TRANSFERASE"/>
    <property type="match status" value="1"/>
</dbReference>
<dbReference type="InterPro" id="IPR050723">
    <property type="entry name" value="CFA/CMAS"/>
</dbReference>
<dbReference type="InterPro" id="IPR029063">
    <property type="entry name" value="SAM-dependent_MTases_sf"/>
</dbReference>
<dbReference type="Gene3D" id="3.40.50.150">
    <property type="entry name" value="Vaccinia Virus protein VP39"/>
    <property type="match status" value="1"/>
</dbReference>
<dbReference type="RefSeq" id="WP_046004487.1">
    <property type="nucleotide sequence ID" value="NZ_JXYA01000016.1"/>
</dbReference>
<keyword evidence="2" id="KW-0489">Methyltransferase</keyword>
<dbReference type="PANTHER" id="PTHR43667">
    <property type="entry name" value="CYCLOPROPANE-FATTY-ACYL-PHOSPHOLIPID SYNTHASE"/>
    <property type="match status" value="1"/>
</dbReference>
<dbReference type="PIRSF" id="PIRSF003085">
    <property type="entry name" value="CMAS"/>
    <property type="match status" value="1"/>
</dbReference>
<comment type="similarity">
    <text evidence="1">Belongs to the CFA/CMAS family.</text>
</comment>
<dbReference type="GO" id="GO:0032259">
    <property type="term" value="P:methylation"/>
    <property type="evidence" value="ECO:0007669"/>
    <property type="project" value="UniProtKB-KW"/>
</dbReference>
<proteinExistence type="inferred from homology"/>
<gene>
    <name evidence="8" type="ORF">TW77_08275</name>
</gene>
<evidence type="ECO:0000256" key="1">
    <source>
        <dbReference type="ARBA" id="ARBA00010815"/>
    </source>
</evidence>
<sequence length="425" mass="48564">MEQNSQTISKPATVSWWHQLMINKARAVIFKLLEKLEHDRLEIIEGSEKVILGAMQPRLQATIFVNDISFYLDVLKGGGIGAAEAFIEGKWHSPDLTKVIRMFARAQSQLDELEGKMSWLSAVKNRLFHFGNRNSESGSKQNILAHYDLSNDLYQAFLDPTMMYSSAVFETLEQPLEQAQHNKLKIICDKLELSADDHLLEIGTGWGALAIFAAQNYGCKVTTTTISDAQHDYTAQRIEAAGLQGQITLLKQDYRLLEGKFDKLVSIEMIEAVGHSYMPGFFAKCSSLLKDDGLMLLQAITISDSRYDHYRNNVDFIQRYIFPGGCLPSVAVMSQHLATQTDMVVRGIDDIGLHYAQTLKRWRVQFEQNWQQIRTFGFDEQFRRLWLFYLQYCEGAFLERVISTHHLVARKPRYVGVNDEQFLAS</sequence>